<dbReference type="Pfam" id="PF00486">
    <property type="entry name" value="Trans_reg_C"/>
    <property type="match status" value="1"/>
</dbReference>
<dbReference type="Gene3D" id="1.10.10.10">
    <property type="entry name" value="Winged helix-like DNA-binding domain superfamily/Winged helix DNA-binding domain"/>
    <property type="match status" value="1"/>
</dbReference>
<dbReference type="InterPro" id="IPR005158">
    <property type="entry name" value="BTAD"/>
</dbReference>
<evidence type="ECO:0000259" key="7">
    <source>
        <dbReference type="PROSITE" id="PS51755"/>
    </source>
</evidence>
<dbReference type="InterPro" id="IPR036388">
    <property type="entry name" value="WH-like_DNA-bd_sf"/>
</dbReference>
<sequence length="958" mass="103346">MVAFRILGAFEVVGADGPVNLGAPRQRSVLGRLLVARGRVVPTARMIDDLWGDHPPGSAVASVHSYISNLRRVLESGRATGVPPRVLVTVSPGYAIRSEDVDAWRFEDMVRRGAAFLGAGDTRAALREFDMALGIWRGPAYAEFTTSDWALPEITRLDELHAMAVEHRANAAIALDSPGAVVADLRAHLAEHPLREEGWRLLAIALYNQGRQGDALVALRQARHTLVEELGIDPSPRLQQLEADILSQSSAIARPAAANESSERVTSSTAWFPPEKAGEAKGAAGPETGDQIFGRERELGLLSGMSRGIALISGEAGIGKSALVKAAMAGYSRLGWQVAVGRCPETGGAPAGWAWVEILRLLTAQVAPADRVAAQIRRLLADPDAPRSAHGDADLTSERFRLRRDLAVYFADAARVSPLLLVLDDLHRADEETLATLVDLASELRNTEVLIVGTFREEEADGLAETLAALARHEPVRIVLNGLDQDAAGSLLAAVSGTTVTPGTLAAVTGRTGGNPFFLRETARLIAAEGEDAALSTVPPGVRDVLRRRFARLPASMRGVLSEAAVIGRDFDIDVLIDLNGNGEEPVVEAVETALAAGLLAEPEGGGLRFTHALTRDALYDDMSRMRQIRTHGRVAASLERLRPRGVSALVHHFVAGGEPSAAARHCVLAAERAEQRFAYREAASFWGQAIELTDEKDPELLVGRVRALALCNKLDEARKLRKRAIQLALPHADHELTARVVGALDVPTAYRTEGGGEDSPEVVRVIEETLSQLPEGDRAARCSLLTSLAFELVGFEGDEAMRGAKAADEALAMARRLKDPEALAGALNARHLYTFRGDGDGAADRLRIGTELLRLAQAHGMVIVEILAHLILARQALECLDHPRAEHHTIRMEQLSAQHRLNGPGSLTTCRRAVWPAITVEHRTTGRLYRATARAHLLQDERWSEPISYHLPTGTER</sequence>
<name>A0ABW2TAE5_9ACTN</name>
<dbReference type="PANTHER" id="PTHR35807:SF1">
    <property type="entry name" value="TRANSCRIPTIONAL REGULATOR REDD"/>
    <property type="match status" value="1"/>
</dbReference>
<dbReference type="InterPro" id="IPR001867">
    <property type="entry name" value="OmpR/PhoB-type_DNA-bd"/>
</dbReference>
<dbReference type="InterPro" id="IPR027417">
    <property type="entry name" value="P-loop_NTPase"/>
</dbReference>
<evidence type="ECO:0000313" key="8">
    <source>
        <dbReference type="EMBL" id="MFC7605038.1"/>
    </source>
</evidence>
<dbReference type="PANTHER" id="PTHR35807">
    <property type="entry name" value="TRANSCRIPTIONAL REGULATOR REDD-RELATED"/>
    <property type="match status" value="1"/>
</dbReference>
<dbReference type="InterPro" id="IPR051677">
    <property type="entry name" value="AfsR-DnrI-RedD_regulator"/>
</dbReference>
<keyword evidence="9" id="KW-1185">Reference proteome</keyword>
<keyword evidence="4" id="KW-0804">Transcription</keyword>
<organism evidence="8 9">
    <name type="scientific">Streptosporangium amethystogenes subsp. fukuiense</name>
    <dbReference type="NCBI Taxonomy" id="698418"/>
    <lineage>
        <taxon>Bacteria</taxon>
        <taxon>Bacillati</taxon>
        <taxon>Actinomycetota</taxon>
        <taxon>Actinomycetes</taxon>
        <taxon>Streptosporangiales</taxon>
        <taxon>Streptosporangiaceae</taxon>
        <taxon>Streptosporangium</taxon>
    </lineage>
</organism>
<dbReference type="InterPro" id="IPR041664">
    <property type="entry name" value="AAA_16"/>
</dbReference>
<evidence type="ECO:0000256" key="4">
    <source>
        <dbReference type="ARBA" id="ARBA00023163"/>
    </source>
</evidence>
<dbReference type="RefSeq" id="WP_343962378.1">
    <property type="nucleotide sequence ID" value="NZ_BAAAGK010000007.1"/>
</dbReference>
<dbReference type="CDD" id="cd15831">
    <property type="entry name" value="BTAD"/>
    <property type="match status" value="1"/>
</dbReference>
<dbReference type="Proteomes" id="UP001596514">
    <property type="component" value="Unassembled WGS sequence"/>
</dbReference>
<evidence type="ECO:0000256" key="1">
    <source>
        <dbReference type="ARBA" id="ARBA00005820"/>
    </source>
</evidence>
<accession>A0ABW2TAE5</accession>
<dbReference type="InterPro" id="IPR011990">
    <property type="entry name" value="TPR-like_helical_dom_sf"/>
</dbReference>
<dbReference type="Gene3D" id="3.40.50.300">
    <property type="entry name" value="P-loop containing nucleotide triphosphate hydrolases"/>
    <property type="match status" value="1"/>
</dbReference>
<dbReference type="InterPro" id="IPR016032">
    <property type="entry name" value="Sig_transdc_resp-reg_C-effctor"/>
</dbReference>
<dbReference type="SMART" id="SM00382">
    <property type="entry name" value="AAA"/>
    <property type="match status" value="1"/>
</dbReference>
<gene>
    <name evidence="8" type="ORF">ACFQVD_33515</name>
</gene>
<evidence type="ECO:0000256" key="6">
    <source>
        <dbReference type="SAM" id="MobiDB-lite"/>
    </source>
</evidence>
<dbReference type="PROSITE" id="PS51755">
    <property type="entry name" value="OMPR_PHOB"/>
    <property type="match status" value="1"/>
</dbReference>
<evidence type="ECO:0000256" key="2">
    <source>
        <dbReference type="ARBA" id="ARBA00023015"/>
    </source>
</evidence>
<evidence type="ECO:0000313" key="9">
    <source>
        <dbReference type="Proteomes" id="UP001596514"/>
    </source>
</evidence>
<keyword evidence="2" id="KW-0805">Transcription regulation</keyword>
<dbReference type="Pfam" id="PF13191">
    <property type="entry name" value="AAA_16"/>
    <property type="match status" value="1"/>
</dbReference>
<protein>
    <submittedName>
        <fullName evidence="8">BTAD domain-containing putative transcriptional regulator</fullName>
    </submittedName>
</protein>
<feature type="DNA-binding region" description="OmpR/PhoB-type" evidence="5">
    <location>
        <begin position="1"/>
        <end position="98"/>
    </location>
</feature>
<dbReference type="SMART" id="SM01043">
    <property type="entry name" value="BTAD"/>
    <property type="match status" value="1"/>
</dbReference>
<dbReference type="SUPFAM" id="SSF46894">
    <property type="entry name" value="C-terminal effector domain of the bipartite response regulators"/>
    <property type="match status" value="1"/>
</dbReference>
<feature type="region of interest" description="Disordered" evidence="6">
    <location>
        <begin position="256"/>
        <end position="290"/>
    </location>
</feature>
<proteinExistence type="inferred from homology"/>
<evidence type="ECO:0000256" key="3">
    <source>
        <dbReference type="ARBA" id="ARBA00023125"/>
    </source>
</evidence>
<reference evidence="9" key="1">
    <citation type="journal article" date="2019" name="Int. J. Syst. Evol. Microbiol.">
        <title>The Global Catalogue of Microorganisms (GCM) 10K type strain sequencing project: providing services to taxonomists for standard genome sequencing and annotation.</title>
        <authorList>
            <consortium name="The Broad Institute Genomics Platform"/>
            <consortium name="The Broad Institute Genome Sequencing Center for Infectious Disease"/>
            <person name="Wu L."/>
            <person name="Ma J."/>
        </authorList>
    </citation>
    <scope>NUCLEOTIDE SEQUENCE [LARGE SCALE GENOMIC DNA]</scope>
    <source>
        <strain evidence="9">JCM 10083</strain>
    </source>
</reference>
<dbReference type="EMBL" id="JBHTEE010000001">
    <property type="protein sequence ID" value="MFC7605038.1"/>
    <property type="molecule type" value="Genomic_DNA"/>
</dbReference>
<dbReference type="SUPFAM" id="SSF48452">
    <property type="entry name" value="TPR-like"/>
    <property type="match status" value="1"/>
</dbReference>
<comment type="similarity">
    <text evidence="1">Belongs to the AfsR/DnrI/RedD regulatory family.</text>
</comment>
<evidence type="ECO:0000256" key="5">
    <source>
        <dbReference type="PROSITE-ProRule" id="PRU01091"/>
    </source>
</evidence>
<dbReference type="Pfam" id="PF03704">
    <property type="entry name" value="BTAD"/>
    <property type="match status" value="1"/>
</dbReference>
<comment type="caution">
    <text evidence="8">The sequence shown here is derived from an EMBL/GenBank/DDBJ whole genome shotgun (WGS) entry which is preliminary data.</text>
</comment>
<keyword evidence="3 5" id="KW-0238">DNA-binding</keyword>
<dbReference type="Gene3D" id="1.25.40.10">
    <property type="entry name" value="Tetratricopeptide repeat domain"/>
    <property type="match status" value="1"/>
</dbReference>
<dbReference type="InterPro" id="IPR003593">
    <property type="entry name" value="AAA+_ATPase"/>
</dbReference>
<feature type="domain" description="OmpR/PhoB-type" evidence="7">
    <location>
        <begin position="1"/>
        <end position="98"/>
    </location>
</feature>
<dbReference type="SMART" id="SM00862">
    <property type="entry name" value="Trans_reg_C"/>
    <property type="match status" value="1"/>
</dbReference>
<dbReference type="SUPFAM" id="SSF52540">
    <property type="entry name" value="P-loop containing nucleoside triphosphate hydrolases"/>
    <property type="match status" value="1"/>
</dbReference>